<proteinExistence type="inferred from homology"/>
<dbReference type="OrthoDB" id="9815677at2"/>
<evidence type="ECO:0000313" key="3">
    <source>
        <dbReference type="EMBL" id="OIS94375.1"/>
    </source>
</evidence>
<protein>
    <recommendedName>
        <fullName evidence="2">PF03932 family protein CutC</fullName>
    </recommendedName>
</protein>
<comment type="similarity">
    <text evidence="1 2">Belongs to the CutC family.</text>
</comment>
<dbReference type="GO" id="GO:0005507">
    <property type="term" value="F:copper ion binding"/>
    <property type="evidence" value="ECO:0007669"/>
    <property type="project" value="TreeGrafter"/>
</dbReference>
<dbReference type="GO" id="GO:0005737">
    <property type="term" value="C:cytoplasm"/>
    <property type="evidence" value="ECO:0007669"/>
    <property type="project" value="UniProtKB-SubCell"/>
</dbReference>
<keyword evidence="4" id="KW-1185">Reference proteome</keyword>
<dbReference type="SUPFAM" id="SSF110395">
    <property type="entry name" value="CutC-like"/>
    <property type="match status" value="1"/>
</dbReference>
<reference evidence="3 4" key="1">
    <citation type="submission" date="2016-10" db="EMBL/GenBank/DDBJ databases">
        <title>The Draft Genome Sequence of the Potato Rhizosphere Bacteria Ochrobactrum sp. IPA7.2.</title>
        <authorList>
            <person name="Gogoleva N.E."/>
            <person name="Khlopko Y.A."/>
            <person name="Burygin G.L."/>
            <person name="Plotnikov A.O."/>
        </authorList>
    </citation>
    <scope>NUCLEOTIDE SEQUENCE [LARGE SCALE GENOMIC DNA]</scope>
    <source>
        <strain evidence="3 4">IPA7.2</strain>
    </source>
</reference>
<organism evidence="3 4">
    <name type="scientific">Brucella cytisi</name>
    <dbReference type="NCBI Taxonomy" id="407152"/>
    <lineage>
        <taxon>Bacteria</taxon>
        <taxon>Pseudomonadati</taxon>
        <taxon>Pseudomonadota</taxon>
        <taxon>Alphaproteobacteria</taxon>
        <taxon>Hyphomicrobiales</taxon>
        <taxon>Brucellaceae</taxon>
        <taxon>Brucella/Ochrobactrum group</taxon>
        <taxon>Brucella</taxon>
    </lineage>
</organism>
<accession>A0A1J6I1G1</accession>
<dbReference type="InterPro" id="IPR005627">
    <property type="entry name" value="CutC-like"/>
</dbReference>
<gene>
    <name evidence="2" type="primary">cutC</name>
    <name evidence="3" type="ORF">BLA27_05390</name>
</gene>
<dbReference type="HAMAP" id="MF_00795">
    <property type="entry name" value="CutC"/>
    <property type="match status" value="1"/>
</dbReference>
<dbReference type="PANTHER" id="PTHR12598">
    <property type="entry name" value="COPPER HOMEOSTASIS PROTEIN CUTC"/>
    <property type="match status" value="1"/>
</dbReference>
<comment type="caution">
    <text evidence="2">Once thought to be involved in copper homeostasis, experiments in E.coli have shown this is not the case.</text>
</comment>
<name>A0A1J6I1G1_9HYPH</name>
<evidence type="ECO:0000313" key="4">
    <source>
        <dbReference type="Proteomes" id="UP000182985"/>
    </source>
</evidence>
<dbReference type="Pfam" id="PF03932">
    <property type="entry name" value="CutC"/>
    <property type="match status" value="1"/>
</dbReference>
<dbReference type="Gene3D" id="3.20.20.380">
    <property type="entry name" value="Copper homeostasis (CutC) domain"/>
    <property type="match status" value="1"/>
</dbReference>
<sequence length="240" mass="25279">MSVLLEVCVDSAEGLRSAIEGGVDRIELCSALELGGLTPSLGLMELASKAPIPVYAMIRPRAGNFCFSTEDEAIMVSDIRNARNAGLAGVVIGASLSDGSLDVAMLERLVAEAKGLGTTLHRAFDLVPNMEIAVQQAIALDFERILTSGLSQTAEKGLDNLRVLAELAGGRIRIMPGSGVNAENARRIVEATGATEIHASCRVPVEEKDSRAIAFGFAAEQSFRTSAQRVSALKAALEKI</sequence>
<keyword evidence="2" id="KW-0963">Cytoplasm</keyword>
<dbReference type="InterPro" id="IPR036822">
    <property type="entry name" value="CutC-like_dom_sf"/>
</dbReference>
<comment type="caution">
    <text evidence="3">The sequence shown here is derived from an EMBL/GenBank/DDBJ whole genome shotgun (WGS) entry which is preliminary data.</text>
</comment>
<evidence type="ECO:0000256" key="2">
    <source>
        <dbReference type="HAMAP-Rule" id="MF_00795"/>
    </source>
</evidence>
<dbReference type="PANTHER" id="PTHR12598:SF0">
    <property type="entry name" value="COPPER HOMEOSTASIS PROTEIN CUTC HOMOLOG"/>
    <property type="match status" value="1"/>
</dbReference>
<comment type="subcellular location">
    <subcellularLocation>
        <location evidence="2">Cytoplasm</location>
    </subcellularLocation>
</comment>
<evidence type="ECO:0000256" key="1">
    <source>
        <dbReference type="ARBA" id="ARBA00007768"/>
    </source>
</evidence>
<dbReference type="AlphaFoldDB" id="A0A1J6I1G1"/>
<dbReference type="Proteomes" id="UP000182985">
    <property type="component" value="Unassembled WGS sequence"/>
</dbReference>
<dbReference type="RefSeq" id="WP_071630798.1">
    <property type="nucleotide sequence ID" value="NZ_JBCAUP010000010.1"/>
</dbReference>
<dbReference type="EMBL" id="MOEC01000004">
    <property type="protein sequence ID" value="OIS94375.1"/>
    <property type="molecule type" value="Genomic_DNA"/>
</dbReference>